<sequence length="102" mass="11176">NQTEGVCAYESREAGDGSRESGVGSESLVRVHMISLPIFNNQNTIRCKINSTGSTNSKISLQFFNLGLEDSSITNFCPSAAQICNLKFYLIRQANFYASSIL</sequence>
<feature type="compositionally biased region" description="Basic and acidic residues" evidence="1">
    <location>
        <begin position="10"/>
        <end position="19"/>
    </location>
</feature>
<organism evidence="2 3">
    <name type="scientific">Cynara cardunculus var. scolymus</name>
    <name type="common">Globe artichoke</name>
    <name type="synonym">Cynara scolymus</name>
    <dbReference type="NCBI Taxonomy" id="59895"/>
    <lineage>
        <taxon>Eukaryota</taxon>
        <taxon>Viridiplantae</taxon>
        <taxon>Streptophyta</taxon>
        <taxon>Embryophyta</taxon>
        <taxon>Tracheophyta</taxon>
        <taxon>Spermatophyta</taxon>
        <taxon>Magnoliopsida</taxon>
        <taxon>eudicotyledons</taxon>
        <taxon>Gunneridae</taxon>
        <taxon>Pentapetalae</taxon>
        <taxon>asterids</taxon>
        <taxon>campanulids</taxon>
        <taxon>Asterales</taxon>
        <taxon>Asteraceae</taxon>
        <taxon>Carduoideae</taxon>
        <taxon>Cardueae</taxon>
        <taxon>Carduinae</taxon>
        <taxon>Cynara</taxon>
    </lineage>
</organism>
<evidence type="ECO:0000256" key="1">
    <source>
        <dbReference type="SAM" id="MobiDB-lite"/>
    </source>
</evidence>
<evidence type="ECO:0000313" key="2">
    <source>
        <dbReference type="EMBL" id="KVI06722.1"/>
    </source>
</evidence>
<feature type="region of interest" description="Disordered" evidence="1">
    <location>
        <begin position="1"/>
        <end position="23"/>
    </location>
</feature>
<dbReference type="AlphaFoldDB" id="A0A124SGK8"/>
<reference evidence="2 3" key="1">
    <citation type="journal article" date="2016" name="Sci. Rep.">
        <title>The genome sequence of the outbreeding globe artichoke constructed de novo incorporating a phase-aware low-pass sequencing strategy of F1 progeny.</title>
        <authorList>
            <person name="Scaglione D."/>
            <person name="Reyes-Chin-Wo S."/>
            <person name="Acquadro A."/>
            <person name="Froenicke L."/>
            <person name="Portis E."/>
            <person name="Beitel C."/>
            <person name="Tirone M."/>
            <person name="Mauro R."/>
            <person name="Lo Monaco A."/>
            <person name="Mauromicale G."/>
            <person name="Faccioli P."/>
            <person name="Cattivelli L."/>
            <person name="Rieseberg L."/>
            <person name="Michelmore R."/>
            <person name="Lanteri S."/>
        </authorList>
    </citation>
    <scope>NUCLEOTIDE SEQUENCE [LARGE SCALE GENOMIC DNA]</scope>
    <source>
        <strain evidence="2">2C</strain>
    </source>
</reference>
<dbReference type="EMBL" id="LEKV01001720">
    <property type="protein sequence ID" value="KVI06722.1"/>
    <property type="molecule type" value="Genomic_DNA"/>
</dbReference>
<proteinExistence type="predicted"/>
<keyword evidence="3" id="KW-1185">Reference proteome</keyword>
<dbReference type="Proteomes" id="UP000243975">
    <property type="component" value="Unassembled WGS sequence"/>
</dbReference>
<gene>
    <name evidence="2" type="ORF">Ccrd_014922</name>
</gene>
<dbReference type="Gramene" id="KVI06722">
    <property type="protein sequence ID" value="KVI06722"/>
    <property type="gene ID" value="Ccrd_014922"/>
</dbReference>
<evidence type="ECO:0000313" key="3">
    <source>
        <dbReference type="Proteomes" id="UP000243975"/>
    </source>
</evidence>
<feature type="non-terminal residue" evidence="2">
    <location>
        <position position="1"/>
    </location>
</feature>
<name>A0A124SGK8_CYNCS</name>
<accession>A0A124SGK8</accession>
<protein>
    <submittedName>
        <fullName evidence="2">Uncharacterized protein</fullName>
    </submittedName>
</protein>
<comment type="caution">
    <text evidence="2">The sequence shown here is derived from an EMBL/GenBank/DDBJ whole genome shotgun (WGS) entry which is preliminary data.</text>
</comment>